<evidence type="ECO:0000259" key="1">
    <source>
        <dbReference type="Pfam" id="PF01368"/>
    </source>
</evidence>
<dbReference type="EC" id="3.1.3.7" evidence="3"/>
<dbReference type="EMBL" id="JARVLH010000001">
    <property type="protein sequence ID" value="MEX5284279.1"/>
    <property type="molecule type" value="Genomic_DNA"/>
</dbReference>
<accession>A0ABV3X262</accession>
<keyword evidence="3" id="KW-0378">Hydrolase</keyword>
<keyword evidence="4" id="KW-1185">Reference proteome</keyword>
<dbReference type="InterPro" id="IPR038763">
    <property type="entry name" value="DHH_sf"/>
</dbReference>
<dbReference type="SUPFAM" id="SSF64182">
    <property type="entry name" value="DHH phosphoesterases"/>
    <property type="match status" value="1"/>
</dbReference>
<dbReference type="Proteomes" id="UP001559623">
    <property type="component" value="Unassembled WGS sequence"/>
</dbReference>
<reference evidence="3 4" key="1">
    <citation type="submission" date="2023-04" db="EMBL/GenBank/DDBJ databases">
        <title>Genome Sequence of Selenomonas sputigena ATCC 33150.</title>
        <authorList>
            <person name="Miller D.P."/>
            <person name="Anvari S."/>
            <person name="Polson S.W."/>
            <person name="Macdonald M."/>
            <person name="Mcdowell J.V."/>
        </authorList>
    </citation>
    <scope>NUCLEOTIDE SEQUENCE [LARGE SCALE GENOMIC DNA]</scope>
    <source>
        <strain evidence="3 4">ATCC 33150</strain>
    </source>
</reference>
<evidence type="ECO:0000313" key="3">
    <source>
        <dbReference type="EMBL" id="MEX5284279.1"/>
    </source>
</evidence>
<dbReference type="InterPro" id="IPR001667">
    <property type="entry name" value="DDH_dom"/>
</dbReference>
<protein>
    <submittedName>
        <fullName evidence="3">Bifunctional oligoribonuclease/PAP phosphatase NrnA</fullName>
        <ecNumber evidence="3">3.1.3.7</ecNumber>
    </submittedName>
</protein>
<sequence length="318" mass="34666">MRIPLKEAGDMLLAAKNIVITAHVNPDGDAIGSCLGMMHYLRGIGKNVRVLIDDDIPKNFSVLPGVENIDRPSEVGSEKETADVLLILDTNIERVGAVRESVSATQVLNIDHHVTNDLSCQAVYLDSDSAATAEIIYRLLKEMKAKMTKEIAMAVYTGIATDTGFFRFPNTTPFTMRAAAELVEYGAEPGIISEAVEAKPFERIVQMAKAVETTELFYDGKLAGIFLNRAAAEQFDSTEGLIDALRAVEESDISLLLKWKSEGVFRISMRSKKTDVSCIAADFSGGGHERAAGCTLKMTFEEAKRTILEAIGKALEKK</sequence>
<dbReference type="GO" id="GO:0008441">
    <property type="term" value="F:3'(2'),5'-bisphosphate nucleotidase activity"/>
    <property type="evidence" value="ECO:0007669"/>
    <property type="project" value="UniProtKB-EC"/>
</dbReference>
<dbReference type="PANTHER" id="PTHR47618:SF1">
    <property type="entry name" value="BIFUNCTIONAL OLIGORIBONUCLEASE AND PAP PHOSPHATASE NRNA"/>
    <property type="match status" value="1"/>
</dbReference>
<evidence type="ECO:0000259" key="2">
    <source>
        <dbReference type="Pfam" id="PF02272"/>
    </source>
</evidence>
<comment type="caution">
    <text evidence="3">The sequence shown here is derived from an EMBL/GenBank/DDBJ whole genome shotgun (WGS) entry which is preliminary data.</text>
</comment>
<dbReference type="InterPro" id="IPR003156">
    <property type="entry name" value="DHHA1_dom"/>
</dbReference>
<dbReference type="Pfam" id="PF01368">
    <property type="entry name" value="DHH"/>
    <property type="match status" value="1"/>
</dbReference>
<dbReference type="PANTHER" id="PTHR47618">
    <property type="entry name" value="BIFUNCTIONAL OLIGORIBONUCLEASE AND PAP PHOSPHATASE NRNA"/>
    <property type="match status" value="1"/>
</dbReference>
<proteinExistence type="predicted"/>
<feature type="domain" description="DHHA1" evidence="2">
    <location>
        <begin position="238"/>
        <end position="316"/>
    </location>
</feature>
<name>A0ABV3X262_9FIRM</name>
<dbReference type="RefSeq" id="WP_368846000.1">
    <property type="nucleotide sequence ID" value="NZ_CP194411.1"/>
</dbReference>
<dbReference type="InterPro" id="IPR051319">
    <property type="entry name" value="Oligoribo/pAp-PDE_c-di-AMP_PDE"/>
</dbReference>
<gene>
    <name evidence="3" type="ORF">QCO44_01295</name>
</gene>
<feature type="domain" description="DDH" evidence="1">
    <location>
        <begin position="17"/>
        <end position="159"/>
    </location>
</feature>
<evidence type="ECO:0000313" key="4">
    <source>
        <dbReference type="Proteomes" id="UP001559623"/>
    </source>
</evidence>
<dbReference type="Gene3D" id="3.90.1640.10">
    <property type="entry name" value="inorganic pyrophosphatase (n-terminal core)"/>
    <property type="match status" value="1"/>
</dbReference>
<organism evidence="3 4">
    <name type="scientific">Selenomonas sputigena</name>
    <dbReference type="NCBI Taxonomy" id="69823"/>
    <lineage>
        <taxon>Bacteria</taxon>
        <taxon>Bacillati</taxon>
        <taxon>Bacillota</taxon>
        <taxon>Negativicutes</taxon>
        <taxon>Selenomonadales</taxon>
        <taxon>Selenomonadaceae</taxon>
        <taxon>Selenomonas</taxon>
    </lineage>
</organism>
<dbReference type="Gene3D" id="3.10.310.30">
    <property type="match status" value="1"/>
</dbReference>
<dbReference type="Pfam" id="PF02272">
    <property type="entry name" value="DHHA1"/>
    <property type="match status" value="1"/>
</dbReference>